<proteinExistence type="predicted"/>
<dbReference type="Proteomes" id="UP000663812">
    <property type="component" value="Unassembled WGS sequence"/>
</dbReference>
<protein>
    <submittedName>
        <fullName evidence="1">Uncharacterized protein</fullName>
    </submittedName>
</protein>
<accession>A0AAV4L455</accession>
<sequence>MVDWGGGALGVDLRQWVWDATRVLPIFAWHPTAPRVMAVTGVAGMASFRGFQFECVGWGEM</sequence>
<dbReference type="AlphaFoldDB" id="A0AAV4L455"/>
<gene>
    <name evidence="1" type="ORF">MCC00316_09370</name>
</gene>
<evidence type="ECO:0000313" key="2">
    <source>
        <dbReference type="Proteomes" id="UP000663812"/>
    </source>
</evidence>
<dbReference type="EMBL" id="BNHC01000005">
    <property type="protein sequence ID" value="GHM72647.1"/>
    <property type="molecule type" value="Genomic_DNA"/>
</dbReference>
<evidence type="ECO:0000313" key="1">
    <source>
        <dbReference type="EMBL" id="GHM72647.1"/>
    </source>
</evidence>
<comment type="caution">
    <text evidence="1">The sequence shown here is derived from an EMBL/GenBank/DDBJ whole genome shotgun (WGS) entry which is preliminary data.</text>
</comment>
<reference evidence="1" key="1">
    <citation type="journal article" date="2021" name="Appl. Environ. Microbiol.">
        <title>Novel 3-O-alpha-d-Galactosyl-alpha-l-Arabinofuranosidase for the Assimilation of Gum Arabic Arabinogalactan Protein in Bifidobacterium longum subsp. longum.</title>
        <authorList>
            <person name="Sasaki Y."/>
            <person name="Horigome A."/>
            <person name="Odamaki T."/>
            <person name="Xiao J.Z."/>
            <person name="Ishiwata A."/>
            <person name="Ito Y."/>
            <person name="Kitahara K."/>
            <person name="Fujita K."/>
        </authorList>
    </citation>
    <scope>NUCLEOTIDE SEQUENCE</scope>
    <source>
        <strain evidence="1">MCC00316</strain>
    </source>
</reference>
<name>A0AAV4L455_BIFLL</name>
<organism evidence="1 2">
    <name type="scientific">Bifidobacterium longum subsp. longum</name>
    <dbReference type="NCBI Taxonomy" id="1679"/>
    <lineage>
        <taxon>Bacteria</taxon>
        <taxon>Bacillati</taxon>
        <taxon>Actinomycetota</taxon>
        <taxon>Actinomycetes</taxon>
        <taxon>Bifidobacteriales</taxon>
        <taxon>Bifidobacteriaceae</taxon>
        <taxon>Bifidobacterium</taxon>
    </lineage>
</organism>